<evidence type="ECO:0000313" key="2">
    <source>
        <dbReference type="Proteomes" id="UP000540698"/>
    </source>
</evidence>
<gene>
    <name evidence="1" type="ORF">HGB38_34660</name>
</gene>
<keyword evidence="2" id="KW-1185">Reference proteome</keyword>
<organism evidence="1 2">
    <name type="scientific">Nocardia gamkensis</name>
    <dbReference type="NCBI Taxonomy" id="352869"/>
    <lineage>
        <taxon>Bacteria</taxon>
        <taxon>Bacillati</taxon>
        <taxon>Actinomycetota</taxon>
        <taxon>Actinomycetes</taxon>
        <taxon>Mycobacteriales</taxon>
        <taxon>Nocardiaceae</taxon>
        <taxon>Nocardia</taxon>
    </lineage>
</organism>
<comment type="caution">
    <text evidence="1">The sequence shown here is derived from an EMBL/GenBank/DDBJ whole genome shotgun (WGS) entry which is preliminary data.</text>
</comment>
<dbReference type="AlphaFoldDB" id="A0A7X6LBB2"/>
<evidence type="ECO:0000313" key="1">
    <source>
        <dbReference type="EMBL" id="NKY31302.1"/>
    </source>
</evidence>
<sequence length="384" mass="41636">MKVAPDSRLDALRGSATRLNFNARSLAALENNPRCTLRSVLDASGSNKKDIAEHAGYRTQFGQSIFAITRGNNFEKMVKANGCAELLRVLRDVLDLPIPQVGYRDLNDIGGVSTPSVRHNETEKALVGAARGDGDGTLYDHPLLRLEVGGQFVFLEPDLVAFKFGDKFYVVEIKSFPVVDGQADPALVKSATTQACAYILALRTMLAAADINPDVVSDKIVLIGPKNFTNRPTGAFVDARNQVKNLARQLDRIERIGNQLDLLPEGTTFDLDKDEDGHPQRPQSELLEALDSVPAAYRPDCLSHCEMAFFCRSRARACGSLDVLGPAVTEPLGGIDTMTMALGLARGELEPNQEQVEIAVALRHAARLRAELVDIGGTSTRGGR</sequence>
<dbReference type="EMBL" id="JAAXOS010000029">
    <property type="protein sequence ID" value="NKY31302.1"/>
    <property type="molecule type" value="Genomic_DNA"/>
</dbReference>
<reference evidence="1 2" key="1">
    <citation type="submission" date="2020-04" db="EMBL/GenBank/DDBJ databases">
        <title>MicrobeNet Type strains.</title>
        <authorList>
            <person name="Nicholson A.C."/>
        </authorList>
    </citation>
    <scope>NUCLEOTIDE SEQUENCE [LARGE SCALE GENOMIC DNA]</scope>
    <source>
        <strain evidence="1 2">DSM 44956</strain>
    </source>
</reference>
<dbReference type="RefSeq" id="WP_062976746.1">
    <property type="nucleotide sequence ID" value="NZ_JAAXOS010000029.1"/>
</dbReference>
<protein>
    <recommendedName>
        <fullName evidence="3">Secreted protein</fullName>
    </recommendedName>
</protein>
<dbReference type="Proteomes" id="UP000540698">
    <property type="component" value="Unassembled WGS sequence"/>
</dbReference>
<accession>A0A7X6LBB2</accession>
<name>A0A7X6LBB2_9NOCA</name>
<evidence type="ECO:0008006" key="3">
    <source>
        <dbReference type="Google" id="ProtNLM"/>
    </source>
</evidence>
<proteinExistence type="predicted"/>